<dbReference type="Proteomes" id="UP001501251">
    <property type="component" value="Unassembled WGS sequence"/>
</dbReference>
<evidence type="ECO:0000313" key="5">
    <source>
        <dbReference type="Proteomes" id="UP001501251"/>
    </source>
</evidence>
<sequence>MHHLNDDTLALIALGEESDPAHLATCPDCRERLDGLVQVVLAVRQGPLEHPGPGVWEGVRAELGLSPGLLPGPAVPPAPAAPLVQAESAPPGPASTGPGAQAAPAAPAAPTRPRPFRSFREAGGGGASSRAGRRVRLLAAVAAGLAVGLVAGIGGTLLFQRPAPDRDTVVAQTVLGALPGKRGDGVAELRTGAGGDRLQVRLSGLPAPDGFYEVWLLDRAAQRMISLGPLGPSGQASYSLPADIRTSDYPVVDVSREPLDGNPGHSSDSFLRGTLHG</sequence>
<evidence type="ECO:0000259" key="3">
    <source>
        <dbReference type="Pfam" id="PF10099"/>
    </source>
</evidence>
<accession>A0ABP8AYZ4</accession>
<keyword evidence="2" id="KW-1133">Transmembrane helix</keyword>
<feature type="domain" description="Anti-sigma K factor RskA C-terminal" evidence="3">
    <location>
        <begin position="139"/>
        <end position="265"/>
    </location>
</feature>
<feature type="transmembrane region" description="Helical" evidence="2">
    <location>
        <begin position="137"/>
        <end position="159"/>
    </location>
</feature>
<dbReference type="RefSeq" id="WP_344919129.1">
    <property type="nucleotide sequence ID" value="NZ_BAABAQ010000006.1"/>
</dbReference>
<dbReference type="EMBL" id="BAABAQ010000006">
    <property type="protein sequence ID" value="GAA4193553.1"/>
    <property type="molecule type" value="Genomic_DNA"/>
</dbReference>
<evidence type="ECO:0000256" key="1">
    <source>
        <dbReference type="SAM" id="MobiDB-lite"/>
    </source>
</evidence>
<evidence type="ECO:0000313" key="4">
    <source>
        <dbReference type="EMBL" id="GAA4193553.1"/>
    </source>
</evidence>
<feature type="region of interest" description="Disordered" evidence="1">
    <location>
        <begin position="74"/>
        <end position="129"/>
    </location>
</feature>
<name>A0ABP8AYZ4_9ACTN</name>
<organism evidence="4 5">
    <name type="scientific">Streptosporangium oxazolinicum</name>
    <dbReference type="NCBI Taxonomy" id="909287"/>
    <lineage>
        <taxon>Bacteria</taxon>
        <taxon>Bacillati</taxon>
        <taxon>Actinomycetota</taxon>
        <taxon>Actinomycetes</taxon>
        <taxon>Streptosporangiales</taxon>
        <taxon>Streptosporangiaceae</taxon>
        <taxon>Streptosporangium</taxon>
    </lineage>
</organism>
<keyword evidence="2" id="KW-0472">Membrane</keyword>
<reference evidence="5" key="1">
    <citation type="journal article" date="2019" name="Int. J. Syst. Evol. Microbiol.">
        <title>The Global Catalogue of Microorganisms (GCM) 10K type strain sequencing project: providing services to taxonomists for standard genome sequencing and annotation.</title>
        <authorList>
            <consortium name="The Broad Institute Genomics Platform"/>
            <consortium name="The Broad Institute Genome Sequencing Center for Infectious Disease"/>
            <person name="Wu L."/>
            <person name="Ma J."/>
        </authorList>
    </citation>
    <scope>NUCLEOTIDE SEQUENCE [LARGE SCALE GENOMIC DNA]</scope>
    <source>
        <strain evidence="5">JCM 17388</strain>
    </source>
</reference>
<comment type="caution">
    <text evidence="4">The sequence shown here is derived from an EMBL/GenBank/DDBJ whole genome shotgun (WGS) entry which is preliminary data.</text>
</comment>
<gene>
    <name evidence="4" type="ORF">GCM10022252_36670</name>
</gene>
<dbReference type="Pfam" id="PF10099">
    <property type="entry name" value="RskA_C"/>
    <property type="match status" value="1"/>
</dbReference>
<proteinExistence type="predicted"/>
<protein>
    <recommendedName>
        <fullName evidence="3">Anti-sigma K factor RskA C-terminal domain-containing protein</fullName>
    </recommendedName>
</protein>
<keyword evidence="5" id="KW-1185">Reference proteome</keyword>
<feature type="compositionally biased region" description="Low complexity" evidence="1">
    <location>
        <begin position="94"/>
        <end position="111"/>
    </location>
</feature>
<keyword evidence="2" id="KW-0812">Transmembrane</keyword>
<dbReference type="InterPro" id="IPR018764">
    <property type="entry name" value="RskA_C"/>
</dbReference>
<evidence type="ECO:0000256" key="2">
    <source>
        <dbReference type="SAM" id="Phobius"/>
    </source>
</evidence>
<feature type="region of interest" description="Disordered" evidence="1">
    <location>
        <begin position="253"/>
        <end position="277"/>
    </location>
</feature>